<comment type="similarity">
    <text evidence="2 10">Belongs to the WD repeat EIF2A family.</text>
</comment>
<evidence type="ECO:0000256" key="4">
    <source>
        <dbReference type="ARBA" id="ARBA00022540"/>
    </source>
</evidence>
<dbReference type="Pfam" id="PF08662">
    <property type="entry name" value="eIF2A"/>
    <property type="match status" value="1"/>
</dbReference>
<keyword evidence="14" id="KW-1185">Reference proteome</keyword>
<feature type="domain" description="Translation initiation factor beta propellor-like" evidence="13">
    <location>
        <begin position="176"/>
        <end position="371"/>
    </location>
</feature>
<dbReference type="CTD" id="83939"/>
<evidence type="ECO:0000256" key="12">
    <source>
        <dbReference type="SAM" id="SignalP"/>
    </source>
</evidence>
<feature type="compositionally biased region" description="Polar residues" evidence="11">
    <location>
        <begin position="478"/>
        <end position="489"/>
    </location>
</feature>
<dbReference type="SUPFAM" id="SSF50960">
    <property type="entry name" value="TolB, C-terminal domain"/>
    <property type="match status" value="1"/>
</dbReference>
<evidence type="ECO:0000256" key="10">
    <source>
        <dbReference type="PIRNR" id="PIRNR017222"/>
    </source>
</evidence>
<evidence type="ECO:0000256" key="6">
    <source>
        <dbReference type="ARBA" id="ARBA00022737"/>
    </source>
</evidence>
<reference evidence="15" key="1">
    <citation type="submission" date="2025-08" db="UniProtKB">
        <authorList>
            <consortium name="RefSeq"/>
        </authorList>
    </citation>
    <scope>IDENTIFICATION</scope>
    <source>
        <tissue evidence="15">Spleen</tissue>
    </source>
</reference>
<accession>A0A6J3R9S3</accession>
<dbReference type="GO" id="GO:0000049">
    <property type="term" value="F:tRNA binding"/>
    <property type="evidence" value="ECO:0007669"/>
    <property type="project" value="UniProtKB-UniRule"/>
</dbReference>
<dbReference type="RefSeq" id="XP_073659804.1">
    <property type="nucleotide sequence ID" value="XM_073803703.1"/>
</dbReference>
<feature type="chain" id="PRO_5027030623" description="Eukaryotic translation initiation factor 2A" evidence="12">
    <location>
        <begin position="20"/>
        <end position="545"/>
    </location>
</feature>
<dbReference type="GeneID" id="101335216"/>
<dbReference type="Gene3D" id="2.130.10.10">
    <property type="entry name" value="YVTN repeat-like/Quinoprotein amine dehydrogenase"/>
    <property type="match status" value="2"/>
</dbReference>
<dbReference type="GO" id="GO:0022627">
    <property type="term" value="C:cytosolic small ribosomal subunit"/>
    <property type="evidence" value="ECO:0007669"/>
    <property type="project" value="TreeGrafter"/>
</dbReference>
<dbReference type="AlphaFoldDB" id="A0A6J3R9S3"/>
<dbReference type="InterPro" id="IPR013979">
    <property type="entry name" value="TIF_beta_prop-like"/>
</dbReference>
<evidence type="ECO:0000256" key="8">
    <source>
        <dbReference type="ARBA" id="ARBA00022917"/>
    </source>
</evidence>
<feature type="signal peptide" evidence="12">
    <location>
        <begin position="1"/>
        <end position="19"/>
    </location>
</feature>
<dbReference type="RefSeq" id="XP_033711214.1">
    <property type="nucleotide sequence ID" value="XM_033855323.1"/>
</dbReference>
<proteinExistence type="inferred from homology"/>
<dbReference type="InterPro" id="IPR015943">
    <property type="entry name" value="WD40/YVTN_repeat-like_dom_sf"/>
</dbReference>
<keyword evidence="5" id="KW-0853">WD repeat</keyword>
<evidence type="ECO:0000256" key="2">
    <source>
        <dbReference type="ARBA" id="ARBA00009573"/>
    </source>
</evidence>
<evidence type="ECO:0000313" key="15">
    <source>
        <dbReference type="RefSeq" id="XP_033711214.1"/>
    </source>
</evidence>
<dbReference type="FunFam" id="2.130.10.10:FF:000407">
    <property type="entry name" value="Eukaryotic translation initiation factor 2A"/>
    <property type="match status" value="1"/>
</dbReference>
<dbReference type="GO" id="GO:0043022">
    <property type="term" value="F:ribosome binding"/>
    <property type="evidence" value="ECO:0007669"/>
    <property type="project" value="UniProtKB-UniRule"/>
</dbReference>
<evidence type="ECO:0000256" key="1">
    <source>
        <dbReference type="ARBA" id="ARBA00003993"/>
    </source>
</evidence>
<dbReference type="PANTHER" id="PTHR13227">
    <property type="entry name" value="EUKARYOTIC TRANSLATION INITIATION FACTOR 2A"/>
    <property type="match status" value="1"/>
</dbReference>
<evidence type="ECO:0000256" key="11">
    <source>
        <dbReference type="SAM" id="MobiDB-lite"/>
    </source>
</evidence>
<gene>
    <name evidence="15" type="primary">EIF2A</name>
</gene>
<keyword evidence="12" id="KW-0732">Signal</keyword>
<evidence type="ECO:0000256" key="3">
    <source>
        <dbReference type="ARBA" id="ARBA00013819"/>
    </source>
</evidence>
<keyword evidence="7 10" id="KW-0810">Translation regulation</keyword>
<keyword evidence="4 10" id="KW-0396">Initiation factor</keyword>
<dbReference type="PANTHER" id="PTHR13227:SF0">
    <property type="entry name" value="EUKARYOTIC TRANSLATION INITIATION FACTOR 2A"/>
    <property type="match status" value="1"/>
</dbReference>
<name>A0A6J3R9S3_TURTR</name>
<feature type="compositionally biased region" description="Basic and acidic residues" evidence="11">
    <location>
        <begin position="454"/>
        <end position="467"/>
    </location>
</feature>
<dbReference type="PIRSF" id="PIRSF017222">
    <property type="entry name" value="eIF2A"/>
    <property type="match status" value="1"/>
</dbReference>
<keyword evidence="9" id="KW-0175">Coiled coil</keyword>
<feature type="region of interest" description="Disordered" evidence="11">
    <location>
        <begin position="392"/>
        <end position="497"/>
    </location>
</feature>
<evidence type="ECO:0000259" key="13">
    <source>
        <dbReference type="Pfam" id="PF08662"/>
    </source>
</evidence>
<dbReference type="InterPro" id="IPR011387">
    <property type="entry name" value="TIF2A"/>
</dbReference>
<keyword evidence="8 10" id="KW-0648">Protein biosynthesis</keyword>
<dbReference type="GO" id="GO:0003743">
    <property type="term" value="F:translation initiation factor activity"/>
    <property type="evidence" value="ECO:0007669"/>
    <property type="project" value="UniProtKB-UniRule"/>
</dbReference>
<evidence type="ECO:0000256" key="9">
    <source>
        <dbReference type="ARBA" id="ARBA00023054"/>
    </source>
</evidence>
<protein>
    <recommendedName>
        <fullName evidence="3 10">Eukaryotic translation initiation factor 2A</fullName>
        <shortName evidence="10">eIF-2A</shortName>
    </recommendedName>
</protein>
<comment type="function">
    <text evidence="1 10">Functions in the early steps of protein synthesis of a small number of specific mRNAs. Acts by directing the binding of methionyl-tRNAi to 40S ribosomal subunits. In contrast to the eIF-2 complex, it binds methionyl-tRNAi to 40S subunits in a codon-dependent manner, whereas the eIF-2 complex binds methionyl-tRNAi to 40S subunits in a GTP-dependent manner.</text>
</comment>
<keyword evidence="6" id="KW-0677">Repeat</keyword>
<evidence type="ECO:0000313" key="14">
    <source>
        <dbReference type="Proteomes" id="UP000245320"/>
    </source>
</evidence>
<sequence>MRWSIFFFFFLSFTTRTTINVINVTNKGQLHSFDLPKTVCLEFSPKNTVLATWQPYTTSKDDTAGIPNLQLYDVKTGTCLKSFIQKKMQNWCPSWSEDETLCARNVNNEVHFFENNNFNTFASKLHLKKINDFVLSPGPQPYKVAVYVPGSKGAPSFVRLYQYPNFDGPHAALANKSFFKADKVTMLWNKKATAVLVIASTEVDKTGASYYGEQTLHYIATNGESAVVQLPKNGPIYDVVWNSSSTEFCAVYGFMPAKATVFNLKCDPVFDFGTGPRNAAYYSPHGHILVLAGFGNLRGQMEVWDVKNYKLISKPVASDSTYFAWCPDGEHILTATCAPRLRVNNGYKIWHYTGSVLHKYDVPSNAELWQVSWQPFLDGIFPEKAITYQAVPSDVPSEEPKVATAYRPPALRNKPVTNSKLHEEEPPQNMKPQPGNEKPLSKTALKNQRKHEAKKAAKQEARSDKSSDMAPTPAPQSAPRNTISQSTSGDPEIDKKIKNLKKKLKAIEQLKEQAATGKQLEKNQLEKIQKEKALLQELEDLELGI</sequence>
<evidence type="ECO:0000256" key="7">
    <source>
        <dbReference type="ARBA" id="ARBA00022845"/>
    </source>
</evidence>
<dbReference type="GO" id="GO:0003729">
    <property type="term" value="F:mRNA binding"/>
    <property type="evidence" value="ECO:0007669"/>
    <property type="project" value="TreeGrafter"/>
</dbReference>
<dbReference type="Proteomes" id="UP000245320">
    <property type="component" value="Chromosome 4"/>
</dbReference>
<organism evidence="14 15">
    <name type="scientific">Tursiops truncatus</name>
    <name type="common">Atlantic bottle-nosed dolphin</name>
    <name type="synonym">Delphinus truncatus</name>
    <dbReference type="NCBI Taxonomy" id="9739"/>
    <lineage>
        <taxon>Eukaryota</taxon>
        <taxon>Metazoa</taxon>
        <taxon>Chordata</taxon>
        <taxon>Craniata</taxon>
        <taxon>Vertebrata</taxon>
        <taxon>Euteleostomi</taxon>
        <taxon>Mammalia</taxon>
        <taxon>Eutheria</taxon>
        <taxon>Laurasiatheria</taxon>
        <taxon>Artiodactyla</taxon>
        <taxon>Whippomorpha</taxon>
        <taxon>Cetacea</taxon>
        <taxon>Odontoceti</taxon>
        <taxon>Delphinidae</taxon>
        <taxon>Tursiops</taxon>
    </lineage>
</organism>
<evidence type="ECO:0000256" key="5">
    <source>
        <dbReference type="ARBA" id="ARBA00022574"/>
    </source>
</evidence>
<dbReference type="GO" id="GO:0006417">
    <property type="term" value="P:regulation of translation"/>
    <property type="evidence" value="ECO:0007669"/>
    <property type="project" value="UniProtKB-KW"/>
</dbReference>